<reference evidence="1" key="1">
    <citation type="journal article" date="2014" name="Front. Microbiol.">
        <title>High frequency of phylogenetically diverse reductive dehalogenase-homologous genes in deep subseafloor sedimentary metagenomes.</title>
        <authorList>
            <person name="Kawai M."/>
            <person name="Futagami T."/>
            <person name="Toyoda A."/>
            <person name="Takaki Y."/>
            <person name="Nishi S."/>
            <person name="Hori S."/>
            <person name="Arai W."/>
            <person name="Tsubouchi T."/>
            <person name="Morono Y."/>
            <person name="Uchiyama I."/>
            <person name="Ito T."/>
            <person name="Fujiyama A."/>
            <person name="Inagaki F."/>
            <person name="Takami H."/>
        </authorList>
    </citation>
    <scope>NUCLEOTIDE SEQUENCE</scope>
    <source>
        <strain evidence="1">Expedition CK06-06</strain>
    </source>
</reference>
<evidence type="ECO:0000313" key="1">
    <source>
        <dbReference type="EMBL" id="GAH31937.1"/>
    </source>
</evidence>
<name>X1EH58_9ZZZZ</name>
<gene>
    <name evidence="1" type="ORF">S03H2_25292</name>
</gene>
<dbReference type="AlphaFoldDB" id="X1EH58"/>
<feature type="non-terminal residue" evidence="1">
    <location>
        <position position="77"/>
    </location>
</feature>
<proteinExistence type="predicted"/>
<dbReference type="Pfam" id="PF11062">
    <property type="entry name" value="DUF2863"/>
    <property type="match status" value="1"/>
</dbReference>
<evidence type="ECO:0008006" key="2">
    <source>
        <dbReference type="Google" id="ProtNLM"/>
    </source>
</evidence>
<comment type="caution">
    <text evidence="1">The sequence shown here is derived from an EMBL/GenBank/DDBJ whole genome shotgun (WGS) entry which is preliminary data.</text>
</comment>
<organism evidence="1">
    <name type="scientific">marine sediment metagenome</name>
    <dbReference type="NCBI Taxonomy" id="412755"/>
    <lineage>
        <taxon>unclassified sequences</taxon>
        <taxon>metagenomes</taxon>
        <taxon>ecological metagenomes</taxon>
    </lineage>
</organism>
<dbReference type="InterPro" id="IPR021292">
    <property type="entry name" value="DUF2863"/>
</dbReference>
<dbReference type="EMBL" id="BARU01014276">
    <property type="protein sequence ID" value="GAH31937.1"/>
    <property type="molecule type" value="Genomic_DNA"/>
</dbReference>
<sequence>MRQRIAKRLPPDADKLVGLSLALFASGSRIEDRFWEAKLDALLAKIVRNGNQTTLDAALDHLQQNHPDTYGALADMA</sequence>
<accession>X1EH58</accession>
<protein>
    <recommendedName>
        <fullName evidence="2">DUF2863 family protein</fullName>
    </recommendedName>
</protein>